<accession>A0A6J5WYH2</accession>
<feature type="region of interest" description="SAW" evidence="5">
    <location>
        <begin position="359"/>
        <end position="411"/>
    </location>
</feature>
<dbReference type="EMBL" id="CAEKKB010000003">
    <property type="protein sequence ID" value="CAB4304752.1"/>
    <property type="molecule type" value="Genomic_DNA"/>
</dbReference>
<dbReference type="OrthoDB" id="767511at2759"/>
<evidence type="ECO:0000313" key="7">
    <source>
        <dbReference type="Proteomes" id="UP000507245"/>
    </source>
</evidence>
<comment type="similarity">
    <text evidence="5">Belongs to the GRAS family.</text>
</comment>
<feature type="region of interest" description="Leucine repeat II (LRII)" evidence="5">
    <location>
        <begin position="209"/>
        <end position="241"/>
    </location>
</feature>
<sequence length="411" mass="45479">MKTEVRGSTTSISLQNPTTIFNTSQGASLTGALKGCLGSLDGACIEKLLLHCASALESNDVTLAQQVMWVLNNVASSVGDPNQRLTSWILRALISRASKVCPTPMNFNGSTSSSTIPTRLMSVTELAGYVDLIPWHRFGYCASNSAIFKAIQGCPKVHILDFSITHCMQWPTLIDALAKRPEGPPNLLRVTVPNWRPQVPPLLNVSSEEVGLRLGNFSRFKDVPFEFNVIENSSSLEFLLSTQLNPSSLDLRDDEVLVVNCQNWLRYLSDEPRCGSPGHQDGSMRNTFLNMVRSLNPRIIVVVDEDSDLSAPSLSSRITTCFNYMWIPFDSLETFLPKDSTQRMDYESDVGHKIENIIGFEGHQRIERLETGVAMSQRIRNVGLLSAPFCEETVKEVKGLLDDMLGLGHEA</sequence>
<dbReference type="Proteomes" id="UP000507245">
    <property type="component" value="Unassembled WGS sequence"/>
</dbReference>
<keyword evidence="2" id="KW-0805">Transcription regulation</keyword>
<keyword evidence="7" id="KW-1185">Reference proteome</keyword>
<dbReference type="PANTHER" id="PTHR31636">
    <property type="entry name" value="OSJNBA0084A10.13 PROTEIN-RELATED"/>
    <property type="match status" value="1"/>
</dbReference>
<keyword evidence="4" id="KW-0539">Nucleus</keyword>
<feature type="short sequence motif" description="VHIID" evidence="5">
    <location>
        <begin position="157"/>
        <end position="161"/>
    </location>
</feature>
<keyword evidence="3" id="KW-0804">Transcription</keyword>
<comment type="subcellular location">
    <subcellularLocation>
        <location evidence="1">Nucleus</location>
    </subcellularLocation>
</comment>
<dbReference type="AlphaFoldDB" id="A0A6J5WYH2"/>
<proteinExistence type="inferred from homology"/>
<reference evidence="7" key="1">
    <citation type="journal article" date="2020" name="Genome Biol.">
        <title>Gamete binning: chromosome-level and haplotype-resolved genome assembly enabled by high-throughput single-cell sequencing of gamete genomes.</title>
        <authorList>
            <person name="Campoy J.A."/>
            <person name="Sun H."/>
            <person name="Goel M."/>
            <person name="Jiao W.-B."/>
            <person name="Folz-Donahue K."/>
            <person name="Wang N."/>
            <person name="Rubio M."/>
            <person name="Liu C."/>
            <person name="Kukat C."/>
            <person name="Ruiz D."/>
            <person name="Huettel B."/>
            <person name="Schneeberger K."/>
        </authorList>
    </citation>
    <scope>NUCLEOTIDE SEQUENCE [LARGE SCALE GENOMIC DNA]</scope>
    <source>
        <strain evidence="7">cv. Rojo Pasion</strain>
    </source>
</reference>
<dbReference type="Pfam" id="PF03514">
    <property type="entry name" value="GRAS"/>
    <property type="match status" value="1"/>
</dbReference>
<evidence type="ECO:0000256" key="2">
    <source>
        <dbReference type="ARBA" id="ARBA00023015"/>
    </source>
</evidence>
<evidence type="ECO:0000256" key="5">
    <source>
        <dbReference type="PROSITE-ProRule" id="PRU01191"/>
    </source>
</evidence>
<dbReference type="InterPro" id="IPR005202">
    <property type="entry name" value="TF_GRAS"/>
</dbReference>
<evidence type="ECO:0000256" key="1">
    <source>
        <dbReference type="ARBA" id="ARBA00004123"/>
    </source>
</evidence>
<dbReference type="GO" id="GO:0005634">
    <property type="term" value="C:nucleus"/>
    <property type="evidence" value="ECO:0007669"/>
    <property type="project" value="UniProtKB-SubCell"/>
</dbReference>
<protein>
    <submittedName>
        <fullName evidence="6">Uncharacterized protein</fullName>
    </submittedName>
</protein>
<dbReference type="PROSITE" id="PS50985">
    <property type="entry name" value="GRAS"/>
    <property type="match status" value="1"/>
</dbReference>
<evidence type="ECO:0000256" key="3">
    <source>
        <dbReference type="ARBA" id="ARBA00023163"/>
    </source>
</evidence>
<name>A0A6J5WYH2_PRUAR</name>
<comment type="caution">
    <text evidence="5">Lacks conserved residue(s) required for the propagation of feature annotation.</text>
</comment>
<evidence type="ECO:0000313" key="6">
    <source>
        <dbReference type="EMBL" id="CAB4304752.1"/>
    </source>
</evidence>
<evidence type="ECO:0000256" key="4">
    <source>
        <dbReference type="ARBA" id="ARBA00023242"/>
    </source>
</evidence>
<gene>
    <name evidence="6" type="ORF">ORAREDHAP_LOCUS22468</name>
</gene>
<organism evidence="6 7">
    <name type="scientific">Prunus armeniaca</name>
    <name type="common">Apricot</name>
    <name type="synonym">Armeniaca vulgaris</name>
    <dbReference type="NCBI Taxonomy" id="36596"/>
    <lineage>
        <taxon>Eukaryota</taxon>
        <taxon>Viridiplantae</taxon>
        <taxon>Streptophyta</taxon>
        <taxon>Embryophyta</taxon>
        <taxon>Tracheophyta</taxon>
        <taxon>Spermatophyta</taxon>
        <taxon>Magnoliopsida</taxon>
        <taxon>eudicotyledons</taxon>
        <taxon>Gunneridae</taxon>
        <taxon>Pentapetalae</taxon>
        <taxon>rosids</taxon>
        <taxon>fabids</taxon>
        <taxon>Rosales</taxon>
        <taxon>Rosaceae</taxon>
        <taxon>Amygdaloideae</taxon>
        <taxon>Amygdaleae</taxon>
        <taxon>Prunus</taxon>
    </lineage>
</organism>